<dbReference type="InterPro" id="IPR039420">
    <property type="entry name" value="WalR-like"/>
</dbReference>
<evidence type="ECO:0000256" key="1">
    <source>
        <dbReference type="ARBA" id="ARBA00023015"/>
    </source>
</evidence>
<keyword evidence="6" id="KW-1185">Reference proteome</keyword>
<dbReference type="PANTHER" id="PTHR43214">
    <property type="entry name" value="TWO-COMPONENT RESPONSE REGULATOR"/>
    <property type="match status" value="1"/>
</dbReference>
<dbReference type="InterPro" id="IPR016032">
    <property type="entry name" value="Sig_transdc_resp-reg_C-effctor"/>
</dbReference>
<dbReference type="Proteomes" id="UP001500416">
    <property type="component" value="Unassembled WGS sequence"/>
</dbReference>
<dbReference type="RefSeq" id="WP_343940002.1">
    <property type="nucleotide sequence ID" value="NZ_BAAABU010000033.1"/>
</dbReference>
<organism evidence="5 6">
    <name type="scientific">Saccharothrix mutabilis subsp. mutabilis</name>
    <dbReference type="NCBI Taxonomy" id="66855"/>
    <lineage>
        <taxon>Bacteria</taxon>
        <taxon>Bacillati</taxon>
        <taxon>Actinomycetota</taxon>
        <taxon>Actinomycetes</taxon>
        <taxon>Pseudonocardiales</taxon>
        <taxon>Pseudonocardiaceae</taxon>
        <taxon>Saccharothrix</taxon>
    </lineage>
</organism>
<dbReference type="EMBL" id="BAAABU010000033">
    <property type="protein sequence ID" value="GAA0262469.1"/>
    <property type="molecule type" value="Genomic_DNA"/>
</dbReference>
<feature type="domain" description="HTH luxR-type" evidence="4">
    <location>
        <begin position="132"/>
        <end position="189"/>
    </location>
</feature>
<keyword evidence="2" id="KW-0238">DNA-binding</keyword>
<keyword evidence="3" id="KW-0804">Transcription</keyword>
<dbReference type="SUPFAM" id="SSF46894">
    <property type="entry name" value="C-terminal effector domain of the bipartite response regulators"/>
    <property type="match status" value="1"/>
</dbReference>
<gene>
    <name evidence="5" type="ORF">GCM10010492_74450</name>
</gene>
<dbReference type="Gene3D" id="1.10.10.10">
    <property type="entry name" value="Winged helix-like DNA-binding domain superfamily/Winged helix DNA-binding domain"/>
    <property type="match status" value="1"/>
</dbReference>
<evidence type="ECO:0000256" key="2">
    <source>
        <dbReference type="ARBA" id="ARBA00023125"/>
    </source>
</evidence>
<comment type="caution">
    <text evidence="5">The sequence shown here is derived from an EMBL/GenBank/DDBJ whole genome shotgun (WGS) entry which is preliminary data.</text>
</comment>
<dbReference type="Pfam" id="PF00196">
    <property type="entry name" value="GerE"/>
    <property type="match status" value="1"/>
</dbReference>
<accession>A0ABN0UV38</accession>
<reference evidence="5 6" key="1">
    <citation type="journal article" date="2019" name="Int. J. Syst. Evol. Microbiol.">
        <title>The Global Catalogue of Microorganisms (GCM) 10K type strain sequencing project: providing services to taxonomists for standard genome sequencing and annotation.</title>
        <authorList>
            <consortium name="The Broad Institute Genomics Platform"/>
            <consortium name="The Broad Institute Genome Sequencing Center for Infectious Disease"/>
            <person name="Wu L."/>
            <person name="Ma J."/>
        </authorList>
    </citation>
    <scope>NUCLEOTIDE SEQUENCE [LARGE SCALE GENOMIC DNA]</scope>
    <source>
        <strain evidence="5 6">JCM 3380</strain>
    </source>
</reference>
<evidence type="ECO:0000256" key="3">
    <source>
        <dbReference type="ARBA" id="ARBA00023163"/>
    </source>
</evidence>
<evidence type="ECO:0000313" key="5">
    <source>
        <dbReference type="EMBL" id="GAA0262469.1"/>
    </source>
</evidence>
<dbReference type="InterPro" id="IPR000792">
    <property type="entry name" value="Tscrpt_reg_LuxR_C"/>
</dbReference>
<sequence length="195" mass="20944">MRGLGDRAEVDSLERELLRNACVESRLLSVDRPGHHHADGAFIGVRRRAIYTANALDDDTAAVVGRAVEEVRVLRGRPATGLLVVDDVAVLRSGPAGAVVVRSPELVALVAAYFDALWTDAVPLGDADRVEADGLSPVQQRIVRLAAKGFKDDTIARMLGLSTRSVRRHLERLAARVGATNRLSLGVAATRLGWV</sequence>
<dbReference type="PANTHER" id="PTHR43214:SF24">
    <property type="entry name" value="TRANSCRIPTIONAL REGULATORY PROTEIN NARL-RELATED"/>
    <property type="match status" value="1"/>
</dbReference>
<protein>
    <recommendedName>
        <fullName evidence="4">HTH luxR-type domain-containing protein</fullName>
    </recommendedName>
</protein>
<name>A0ABN0UV38_9PSEU</name>
<keyword evidence="1" id="KW-0805">Transcription regulation</keyword>
<dbReference type="SMART" id="SM00421">
    <property type="entry name" value="HTH_LUXR"/>
    <property type="match status" value="1"/>
</dbReference>
<evidence type="ECO:0000259" key="4">
    <source>
        <dbReference type="SMART" id="SM00421"/>
    </source>
</evidence>
<evidence type="ECO:0000313" key="6">
    <source>
        <dbReference type="Proteomes" id="UP001500416"/>
    </source>
</evidence>
<dbReference type="InterPro" id="IPR036388">
    <property type="entry name" value="WH-like_DNA-bd_sf"/>
</dbReference>
<proteinExistence type="predicted"/>